<keyword evidence="1" id="KW-0472">Membrane</keyword>
<reference evidence="2" key="1">
    <citation type="submission" date="2020-05" db="EMBL/GenBank/DDBJ databases">
        <title>High-Quality Genomes of Partial-Nitritation/Anammox System by Hierarchical Clustering Based Hybrid Assembly.</title>
        <authorList>
            <person name="Liu L."/>
            <person name="Wang Y."/>
            <person name="Che Y."/>
            <person name="Chen Y."/>
            <person name="Xia Y."/>
            <person name="Luo R."/>
            <person name="Cheng S.H."/>
            <person name="Zheng C."/>
            <person name="Zhang T."/>
        </authorList>
    </citation>
    <scope>NUCLEOTIDE SEQUENCE</scope>
    <source>
        <strain evidence="2">H1_PAT1</strain>
    </source>
</reference>
<organism evidence="2 3">
    <name type="scientific">candidate division WWE3 bacterium</name>
    <dbReference type="NCBI Taxonomy" id="2053526"/>
    <lineage>
        <taxon>Bacteria</taxon>
        <taxon>Katanobacteria</taxon>
    </lineage>
</organism>
<comment type="caution">
    <text evidence="2">The sequence shown here is derived from an EMBL/GenBank/DDBJ whole genome shotgun (WGS) entry which is preliminary data.</text>
</comment>
<keyword evidence="1" id="KW-0812">Transmembrane</keyword>
<feature type="transmembrane region" description="Helical" evidence="1">
    <location>
        <begin position="9"/>
        <end position="26"/>
    </location>
</feature>
<accession>A0A928Y703</accession>
<gene>
    <name evidence="2" type="ORF">HS096_04695</name>
</gene>
<evidence type="ECO:0000256" key="1">
    <source>
        <dbReference type="SAM" id="Phobius"/>
    </source>
</evidence>
<protein>
    <submittedName>
        <fullName evidence="2">Uncharacterized protein</fullName>
    </submittedName>
</protein>
<proteinExistence type="predicted"/>
<evidence type="ECO:0000313" key="2">
    <source>
        <dbReference type="EMBL" id="MBE7525654.1"/>
    </source>
</evidence>
<sequence>MNTIVSRSILALPWVLAVFIFAWLVIQRFPPSGVVVFDIPFDGSSAWMDPFLPAERTTSPGAQPEGWRGQRILQDPVYSAARLPGVYEDVRVTVEFRPIRQPLIELGLLRDEASLSYEFQPLWFGPLEDGWTESEGSGRHGYIRNGESPEILGSSNYQRLALWHASATEAVMSDAPAESVRTDISLRGSHDFWFLPSGNAIDVSFELQDSNRKQGRETVVFQLWRGGERIRLDAAGIGGSRDMRMGEVFTKSLHWQDLSPGVYRLQFVADDDVFIRSIITPNRRWVIGPRLSFGDVVGYKDAIQPGFAWTNSRHLVFETLHAEGLQTVQVGDAAIKVQRTHDTYEFDRTDNDIVPQKVVAPAGDIRIIGDGWFALSPDRFFAPEPRRVTASMDPDREGIRAILTPYRRPEPLGDGWYRQTLTFRIDPGSDHMRLSVSAPGLLTRAGAVDIRRVTLEYRRAAVSWEDWWRILRSEAVNAWRRLFIYAT</sequence>
<dbReference type="AlphaFoldDB" id="A0A928Y703"/>
<evidence type="ECO:0000313" key="3">
    <source>
        <dbReference type="Proteomes" id="UP000710385"/>
    </source>
</evidence>
<dbReference type="EMBL" id="JABTTY010000001">
    <property type="protein sequence ID" value="MBE7525654.1"/>
    <property type="molecule type" value="Genomic_DNA"/>
</dbReference>
<name>A0A928Y703_UNCKA</name>
<keyword evidence="1" id="KW-1133">Transmembrane helix</keyword>
<dbReference type="Proteomes" id="UP000710385">
    <property type="component" value="Unassembled WGS sequence"/>
</dbReference>